<keyword evidence="11" id="KW-0067">ATP-binding</keyword>
<evidence type="ECO:0000256" key="4">
    <source>
        <dbReference type="ARBA" id="ARBA00019748"/>
    </source>
</evidence>
<dbReference type="SUPFAM" id="SSF158472">
    <property type="entry name" value="HAMP domain-like"/>
    <property type="match status" value="1"/>
</dbReference>
<dbReference type="SMART" id="SM00387">
    <property type="entry name" value="HATPase_c"/>
    <property type="match status" value="1"/>
</dbReference>
<dbReference type="SMART" id="SM00304">
    <property type="entry name" value="HAMP"/>
    <property type="match status" value="1"/>
</dbReference>
<keyword evidence="19" id="KW-1185">Reference proteome</keyword>
<feature type="transmembrane region" description="Helical" evidence="15">
    <location>
        <begin position="12"/>
        <end position="34"/>
    </location>
</feature>
<evidence type="ECO:0000313" key="18">
    <source>
        <dbReference type="EMBL" id="AEI88961.1"/>
    </source>
</evidence>
<dbReference type="Gene3D" id="3.30.565.10">
    <property type="entry name" value="Histidine kinase-like ATPase, C-terminal domain"/>
    <property type="match status" value="1"/>
</dbReference>
<dbReference type="PIRSF" id="PIRSF037532">
    <property type="entry name" value="STHK_NtrY"/>
    <property type="match status" value="1"/>
</dbReference>
<dbReference type="PROSITE" id="PS50885">
    <property type="entry name" value="HAMP"/>
    <property type="match status" value="1"/>
</dbReference>
<dbReference type="KEGG" id="mmn:midi_00664"/>
<dbReference type="GO" id="GO:0000155">
    <property type="term" value="F:phosphorelay sensor kinase activity"/>
    <property type="evidence" value="ECO:0007669"/>
    <property type="project" value="InterPro"/>
</dbReference>
<dbReference type="PANTHER" id="PTHR43065">
    <property type="entry name" value="SENSOR HISTIDINE KINASE"/>
    <property type="match status" value="1"/>
</dbReference>
<dbReference type="RefSeq" id="WP_013951167.1">
    <property type="nucleotide sequence ID" value="NC_015722.1"/>
</dbReference>
<dbReference type="InterPro" id="IPR017232">
    <property type="entry name" value="NtrY"/>
</dbReference>
<protein>
    <recommendedName>
        <fullName evidence="4">Putative sensor histidine kinase NtrY-like</fullName>
        <ecNumber evidence="3">2.7.13.3</ecNumber>
    </recommendedName>
</protein>
<dbReference type="InterPro" id="IPR003660">
    <property type="entry name" value="HAMP_dom"/>
</dbReference>
<dbReference type="Gene3D" id="6.10.340.10">
    <property type="match status" value="1"/>
</dbReference>
<dbReference type="InterPro" id="IPR003594">
    <property type="entry name" value="HATPase_dom"/>
</dbReference>
<comment type="subcellular location">
    <subcellularLocation>
        <location evidence="2">Cell membrane</location>
        <topology evidence="2">Multi-pass membrane protein</topology>
    </subcellularLocation>
</comment>
<dbReference type="AlphaFoldDB" id="F7XWB2"/>
<dbReference type="EC" id="2.7.13.3" evidence="3"/>
<evidence type="ECO:0000256" key="13">
    <source>
        <dbReference type="ARBA" id="ARBA00023012"/>
    </source>
</evidence>
<evidence type="ECO:0000259" key="17">
    <source>
        <dbReference type="PROSITE" id="PS50885"/>
    </source>
</evidence>
<accession>F7XWB2</accession>
<dbReference type="Gene3D" id="1.10.287.130">
    <property type="match status" value="1"/>
</dbReference>
<dbReference type="InterPro" id="IPR003661">
    <property type="entry name" value="HisK_dim/P_dom"/>
</dbReference>
<keyword evidence="5" id="KW-1003">Cell membrane</keyword>
<sequence length="645" mass="72872">MFNLTIKRKVVLLMGLIVTIIPIILIATLLYSYYLFGVEHFFNTKVNEAIEETVKVAQLYLQEHKDKVKIDSLSIANNIEKNKHIIFNNKDLLQLFVDQLANARGLAEIMVFQDGFVIIRNSLGLALWFENIKSEVLDKLENEEVIILDDNVGNRVRAVTKIEGLPENTYVLVGRYIDQAILDHLKKTESSAEQYKLILGGLDITKHKLQIIFVCSSTLLLTISVLIARRLALYITKPLEEMALATVSLRDGNFSVRVPEGEQKDEIHTLARAFNVMTEKISEQHSELVIANEVSNTRRKFIEVILAEVSVGILATNLDYKVISYNNIALDLLAVNIRPILKIEDIFPELLKLLENTKNSASENQIDDLIIVRKNKKLHLAVKSGPVLDQKGKVESLVITFSNITDLIYNQKIAAWADVARRIAHEIKNPLTPISLAAERLKRKYSAEIQSEPNSFIRYIDTIISHVGDIERMVAEFVDFAKIPDPKIEKNNFIKIIEESLLLQKVANPEITYSFEPKQGKYLVKCDYGQILRVINNLLNNAADAIKAKYSIGNLSEGRIIINIREDLRNDQLYIEIIDNGCGIKQTIIDRISEPYVTTKQHGTGLGLAIVKKIIEEHGGKFSISNIKDGAAAAFNLSFFEDQKT</sequence>
<evidence type="ECO:0000313" key="19">
    <source>
        <dbReference type="Proteomes" id="UP000006639"/>
    </source>
</evidence>
<dbReference type="Pfam" id="PF00672">
    <property type="entry name" value="HAMP"/>
    <property type="match status" value="1"/>
</dbReference>
<evidence type="ECO:0000256" key="5">
    <source>
        <dbReference type="ARBA" id="ARBA00022475"/>
    </source>
</evidence>
<dbReference type="HOGENOM" id="CLU_019564_1_0_5"/>
<evidence type="ECO:0000259" key="16">
    <source>
        <dbReference type="PROSITE" id="PS50109"/>
    </source>
</evidence>
<keyword evidence="13" id="KW-0902">Two-component regulatory system</keyword>
<dbReference type="GO" id="GO:0005886">
    <property type="term" value="C:plasma membrane"/>
    <property type="evidence" value="ECO:0007669"/>
    <property type="project" value="UniProtKB-SubCell"/>
</dbReference>
<dbReference type="InterPro" id="IPR004358">
    <property type="entry name" value="Sig_transdc_His_kin-like_C"/>
</dbReference>
<dbReference type="Gene3D" id="3.30.450.20">
    <property type="entry name" value="PAS domain"/>
    <property type="match status" value="1"/>
</dbReference>
<name>F7XWB2_MIDMI</name>
<evidence type="ECO:0000256" key="9">
    <source>
        <dbReference type="ARBA" id="ARBA00022741"/>
    </source>
</evidence>
<dbReference type="SMART" id="SM00388">
    <property type="entry name" value="HisKA"/>
    <property type="match status" value="1"/>
</dbReference>
<evidence type="ECO:0000256" key="6">
    <source>
        <dbReference type="ARBA" id="ARBA00022553"/>
    </source>
</evidence>
<dbReference type="InterPro" id="IPR005467">
    <property type="entry name" value="His_kinase_dom"/>
</dbReference>
<gene>
    <name evidence="18" type="primary">ntrY</name>
    <name evidence="18" type="ordered locus">midi_00664</name>
</gene>
<dbReference type="Pfam" id="PF02518">
    <property type="entry name" value="HATPase_c"/>
    <property type="match status" value="1"/>
</dbReference>
<dbReference type="STRING" id="696127.midi_00664"/>
<dbReference type="PROSITE" id="PS50109">
    <property type="entry name" value="HIS_KIN"/>
    <property type="match status" value="1"/>
</dbReference>
<keyword evidence="7" id="KW-0808">Transferase</keyword>
<keyword evidence="10" id="KW-0418">Kinase</keyword>
<dbReference type="EMBL" id="CP002130">
    <property type="protein sequence ID" value="AEI88961.1"/>
    <property type="molecule type" value="Genomic_DNA"/>
</dbReference>
<feature type="domain" description="HAMP" evidence="17">
    <location>
        <begin position="233"/>
        <end position="286"/>
    </location>
</feature>
<dbReference type="PANTHER" id="PTHR43065:SF10">
    <property type="entry name" value="PEROXIDE STRESS-ACTIVATED HISTIDINE KINASE MAK3"/>
    <property type="match status" value="1"/>
</dbReference>
<evidence type="ECO:0000256" key="7">
    <source>
        <dbReference type="ARBA" id="ARBA00022679"/>
    </source>
</evidence>
<dbReference type="CDD" id="cd06225">
    <property type="entry name" value="HAMP"/>
    <property type="match status" value="1"/>
</dbReference>
<keyword evidence="12 15" id="KW-1133">Transmembrane helix</keyword>
<organism evidence="18 19">
    <name type="scientific">Midichloria mitochondrii (strain IricVA)</name>
    <dbReference type="NCBI Taxonomy" id="696127"/>
    <lineage>
        <taxon>Bacteria</taxon>
        <taxon>Pseudomonadati</taxon>
        <taxon>Pseudomonadota</taxon>
        <taxon>Alphaproteobacteria</taxon>
        <taxon>Rickettsiales</taxon>
        <taxon>Candidatus Midichloriaceae</taxon>
        <taxon>Candidatus Midichloria</taxon>
    </lineage>
</organism>
<evidence type="ECO:0000256" key="1">
    <source>
        <dbReference type="ARBA" id="ARBA00000085"/>
    </source>
</evidence>
<dbReference type="Pfam" id="PF19312">
    <property type="entry name" value="NtrY_N"/>
    <property type="match status" value="1"/>
</dbReference>
<comment type="catalytic activity">
    <reaction evidence="1">
        <text>ATP + protein L-histidine = ADP + protein N-phospho-L-histidine.</text>
        <dbReference type="EC" id="2.7.13.3"/>
    </reaction>
</comment>
<keyword evidence="9" id="KW-0547">Nucleotide-binding</keyword>
<dbReference type="SUPFAM" id="SSF47384">
    <property type="entry name" value="Homodimeric domain of signal transducing histidine kinase"/>
    <property type="match status" value="1"/>
</dbReference>
<evidence type="ECO:0000256" key="11">
    <source>
        <dbReference type="ARBA" id="ARBA00022840"/>
    </source>
</evidence>
<evidence type="ECO:0000256" key="3">
    <source>
        <dbReference type="ARBA" id="ARBA00012438"/>
    </source>
</evidence>
<proteinExistence type="predicted"/>
<evidence type="ECO:0000256" key="14">
    <source>
        <dbReference type="ARBA" id="ARBA00023136"/>
    </source>
</evidence>
<evidence type="ECO:0000256" key="15">
    <source>
        <dbReference type="SAM" id="Phobius"/>
    </source>
</evidence>
<reference evidence="18 19" key="1">
    <citation type="journal article" date="2011" name="Mol. Biol. Evol.">
        <title>Phylogenomic evidence for the presence of a flagellum and cbb3 oxidase in the free-living mitochondrial ancestor.</title>
        <authorList>
            <person name="Sassera D."/>
            <person name="Lo N."/>
            <person name="Epis S."/>
            <person name="D'Auria G."/>
            <person name="Montagna M."/>
            <person name="Comandatore F."/>
            <person name="Horner D."/>
            <person name="Pereto J."/>
            <person name="Luciano A.M."/>
            <person name="Franciosi F."/>
            <person name="Ferri E."/>
            <person name="Crotti E."/>
            <person name="Bazzocchi C."/>
            <person name="Daffonchio D."/>
            <person name="Sacchi L."/>
            <person name="Moya A."/>
            <person name="Latorre A."/>
            <person name="Bandi C."/>
        </authorList>
    </citation>
    <scope>NUCLEOTIDE SEQUENCE [LARGE SCALE GENOMIC DNA]</scope>
    <source>
        <strain evidence="18 19">IricVA</strain>
    </source>
</reference>
<dbReference type="InterPro" id="IPR045671">
    <property type="entry name" value="NtrY-like_N"/>
</dbReference>
<dbReference type="InterPro" id="IPR036890">
    <property type="entry name" value="HATPase_C_sf"/>
</dbReference>
<dbReference type="Proteomes" id="UP000006639">
    <property type="component" value="Chromosome"/>
</dbReference>
<dbReference type="SUPFAM" id="SSF55874">
    <property type="entry name" value="ATPase domain of HSP90 chaperone/DNA topoisomerase II/histidine kinase"/>
    <property type="match status" value="1"/>
</dbReference>
<dbReference type="PRINTS" id="PR00344">
    <property type="entry name" value="BCTRLSENSOR"/>
</dbReference>
<dbReference type="OrthoDB" id="9776727at2"/>
<keyword evidence="6" id="KW-0597">Phosphoprotein</keyword>
<feature type="domain" description="Histidine kinase" evidence="16">
    <location>
        <begin position="422"/>
        <end position="641"/>
    </location>
</feature>
<dbReference type="InterPro" id="IPR036097">
    <property type="entry name" value="HisK_dim/P_sf"/>
</dbReference>
<keyword evidence="14 15" id="KW-0472">Membrane</keyword>
<keyword evidence="8 15" id="KW-0812">Transmembrane</keyword>
<evidence type="ECO:0000256" key="2">
    <source>
        <dbReference type="ARBA" id="ARBA00004651"/>
    </source>
</evidence>
<evidence type="ECO:0000256" key="12">
    <source>
        <dbReference type="ARBA" id="ARBA00022989"/>
    </source>
</evidence>
<dbReference type="GO" id="GO:0005524">
    <property type="term" value="F:ATP binding"/>
    <property type="evidence" value="ECO:0007669"/>
    <property type="project" value="UniProtKB-KW"/>
</dbReference>
<evidence type="ECO:0000256" key="10">
    <source>
        <dbReference type="ARBA" id="ARBA00022777"/>
    </source>
</evidence>
<evidence type="ECO:0000256" key="8">
    <source>
        <dbReference type="ARBA" id="ARBA00022692"/>
    </source>
</evidence>
<dbReference type="CDD" id="cd00082">
    <property type="entry name" value="HisKA"/>
    <property type="match status" value="1"/>
</dbReference>
<dbReference type="Pfam" id="PF00512">
    <property type="entry name" value="HisKA"/>
    <property type="match status" value="1"/>
</dbReference>